<dbReference type="FunFam" id="3.30.390.30:FF:000001">
    <property type="entry name" value="Dihydrolipoyl dehydrogenase"/>
    <property type="match status" value="1"/>
</dbReference>
<evidence type="ECO:0000256" key="5">
    <source>
        <dbReference type="ARBA" id="ARBA00023002"/>
    </source>
</evidence>
<comment type="cofactor">
    <cofactor evidence="1">
        <name>FAD</name>
        <dbReference type="ChEBI" id="CHEBI:57692"/>
    </cofactor>
</comment>
<dbReference type="PANTHER" id="PTHR22912">
    <property type="entry name" value="DISULFIDE OXIDOREDUCTASE"/>
    <property type="match status" value="1"/>
</dbReference>
<evidence type="ECO:0000256" key="3">
    <source>
        <dbReference type="ARBA" id="ARBA00022630"/>
    </source>
</evidence>
<dbReference type="InterPro" id="IPR004099">
    <property type="entry name" value="Pyr_nucl-diS_OxRdtase_dimer"/>
</dbReference>
<dbReference type="SUPFAM" id="SSF55424">
    <property type="entry name" value="FAD/NAD-linked reductases, dimerisation (C-terminal) domain"/>
    <property type="match status" value="1"/>
</dbReference>
<dbReference type="Gene3D" id="3.30.390.30">
    <property type="match status" value="1"/>
</dbReference>
<dbReference type="PRINTS" id="PR00411">
    <property type="entry name" value="PNDRDTASEI"/>
</dbReference>
<feature type="domain" description="Pyridine nucleotide-disulphide oxidoreductase dimerisation" evidence="7">
    <location>
        <begin position="79"/>
        <end position="186"/>
    </location>
</feature>
<evidence type="ECO:0000313" key="8">
    <source>
        <dbReference type="EMBL" id="CAB4336871.1"/>
    </source>
</evidence>
<evidence type="ECO:0000256" key="1">
    <source>
        <dbReference type="ARBA" id="ARBA00001974"/>
    </source>
</evidence>
<organism evidence="8">
    <name type="scientific">freshwater metagenome</name>
    <dbReference type="NCBI Taxonomy" id="449393"/>
    <lineage>
        <taxon>unclassified sequences</taxon>
        <taxon>metagenomes</taxon>
        <taxon>ecological metagenomes</taxon>
    </lineage>
</organism>
<proteinExistence type="inferred from homology"/>
<dbReference type="InterPro" id="IPR036188">
    <property type="entry name" value="FAD/NAD-bd_sf"/>
</dbReference>
<dbReference type="EMBL" id="CAESAJ010000053">
    <property type="protein sequence ID" value="CAB4336871.1"/>
    <property type="molecule type" value="Genomic_DNA"/>
</dbReference>
<dbReference type="Pfam" id="PF02852">
    <property type="entry name" value="Pyr_redox_dim"/>
    <property type="match status" value="1"/>
</dbReference>
<dbReference type="InterPro" id="IPR050151">
    <property type="entry name" value="Class-I_Pyr_Nuc-Dis_Oxidored"/>
</dbReference>
<dbReference type="InterPro" id="IPR016156">
    <property type="entry name" value="FAD/NAD-linked_Rdtase_dimer_sf"/>
</dbReference>
<keyword evidence="4" id="KW-0274">FAD</keyword>
<reference evidence="8" key="1">
    <citation type="submission" date="2020-05" db="EMBL/GenBank/DDBJ databases">
        <authorList>
            <person name="Chiriac C."/>
            <person name="Salcher M."/>
            <person name="Ghai R."/>
            <person name="Kavagutti S V."/>
        </authorList>
    </citation>
    <scope>NUCLEOTIDE SEQUENCE</scope>
</reference>
<comment type="similarity">
    <text evidence="2">Belongs to the class-I pyridine nucleotide-disulfide oxidoreductase family.</text>
</comment>
<dbReference type="GO" id="GO:0050660">
    <property type="term" value="F:flavin adenine dinucleotide binding"/>
    <property type="evidence" value="ECO:0007669"/>
    <property type="project" value="TreeGrafter"/>
</dbReference>
<dbReference type="SUPFAM" id="SSF51905">
    <property type="entry name" value="FAD/NAD(P)-binding domain"/>
    <property type="match status" value="1"/>
</dbReference>
<keyword evidence="5" id="KW-0560">Oxidoreductase</keyword>
<dbReference type="GO" id="GO:0006103">
    <property type="term" value="P:2-oxoglutarate metabolic process"/>
    <property type="evidence" value="ECO:0007669"/>
    <property type="project" value="TreeGrafter"/>
</dbReference>
<sequence>MVCVGRRANTEDLGLEVLGVKTNKQGLLDVGADLKITPNVAAIGDITTGPALAHKASTQGHIAAEILSGHSASYAPMAIPAVIFSDPEIAMTGLTAEQATEQGLRVSTAMFPMAASGRARTMNESAGLSQLVHTDSGVIVGAQLVGPHVSEFIAEITLAIEMGATLEDLAATIHPHPTVSETLVESALVGLGKPIHVVAKRPRAK</sequence>
<keyword evidence="6" id="KW-0520">NAD</keyword>
<dbReference type="PANTHER" id="PTHR22912:SF160">
    <property type="entry name" value="DIHYDROLIPOYL DEHYDROGENASE"/>
    <property type="match status" value="1"/>
</dbReference>
<evidence type="ECO:0000256" key="2">
    <source>
        <dbReference type="ARBA" id="ARBA00007532"/>
    </source>
</evidence>
<evidence type="ECO:0000259" key="7">
    <source>
        <dbReference type="Pfam" id="PF02852"/>
    </source>
</evidence>
<dbReference type="AlphaFoldDB" id="A0A6J5Z2L2"/>
<gene>
    <name evidence="8" type="ORF">UFOPK3770_00637</name>
</gene>
<accession>A0A6J5Z2L2</accession>
<evidence type="ECO:0000256" key="6">
    <source>
        <dbReference type="ARBA" id="ARBA00023027"/>
    </source>
</evidence>
<name>A0A6J5Z2L2_9ZZZZ</name>
<evidence type="ECO:0000256" key="4">
    <source>
        <dbReference type="ARBA" id="ARBA00022827"/>
    </source>
</evidence>
<keyword evidence="3" id="KW-0285">Flavoprotein</keyword>
<dbReference type="Gene3D" id="3.50.50.60">
    <property type="entry name" value="FAD/NAD(P)-binding domain"/>
    <property type="match status" value="1"/>
</dbReference>
<dbReference type="GO" id="GO:0004148">
    <property type="term" value="F:dihydrolipoyl dehydrogenase (NADH) activity"/>
    <property type="evidence" value="ECO:0007669"/>
    <property type="project" value="TreeGrafter"/>
</dbReference>
<protein>
    <submittedName>
        <fullName evidence="8">Unannotated protein</fullName>
    </submittedName>
</protein>